<dbReference type="PANTHER" id="PTHR34107:SF4">
    <property type="entry name" value="SLL1222 PROTEIN"/>
    <property type="match status" value="1"/>
</dbReference>
<dbReference type="PANTHER" id="PTHR34107">
    <property type="entry name" value="SLL0198 PROTEIN-RELATED"/>
    <property type="match status" value="1"/>
</dbReference>
<dbReference type="InterPro" id="IPR008538">
    <property type="entry name" value="Uma2"/>
</dbReference>
<gene>
    <name evidence="2" type="ORF">TBK1r_64020</name>
</gene>
<dbReference type="Proteomes" id="UP000318081">
    <property type="component" value="Chromosome"/>
</dbReference>
<accession>A0ABX5Y089</accession>
<sequence length="202" mass="22460">MSEAPPPLPSKDGEPAWEAAYLHPPQGSWSEEDFLKFHTNRMAELADGRLEILPLPNLKHQRMLRLLLGLLEDAMPKGGTALFAPLPIRLFPGTIREPDLLYIAPENRPAADVDYPDHLDLVMEIVSPGSEARQRDYTDKRRDYAKAGVAEYWIVDPVEQLVTVLSLNSDRYTEIGTFALGQVASGELLTGLRVDVSALMKA</sequence>
<dbReference type="InterPro" id="IPR012296">
    <property type="entry name" value="Nuclease_put_TT1808"/>
</dbReference>
<keyword evidence="3" id="KW-1185">Reference proteome</keyword>
<feature type="domain" description="Putative restriction endonuclease" evidence="1">
    <location>
        <begin position="32"/>
        <end position="196"/>
    </location>
</feature>
<dbReference type="RefSeq" id="WP_419580549.1">
    <property type="nucleotide sequence ID" value="NZ_CP036432.1"/>
</dbReference>
<dbReference type="SUPFAM" id="SSF52980">
    <property type="entry name" value="Restriction endonuclease-like"/>
    <property type="match status" value="1"/>
</dbReference>
<dbReference type="EMBL" id="CP036432">
    <property type="protein sequence ID" value="QDV87372.1"/>
    <property type="molecule type" value="Genomic_DNA"/>
</dbReference>
<dbReference type="InterPro" id="IPR011335">
    <property type="entry name" value="Restrct_endonuc-II-like"/>
</dbReference>
<evidence type="ECO:0000313" key="3">
    <source>
        <dbReference type="Proteomes" id="UP000318081"/>
    </source>
</evidence>
<reference evidence="2 3" key="1">
    <citation type="submission" date="2019-02" db="EMBL/GenBank/DDBJ databases">
        <title>Deep-cultivation of Planctomycetes and their phenomic and genomic characterization uncovers novel biology.</title>
        <authorList>
            <person name="Wiegand S."/>
            <person name="Jogler M."/>
            <person name="Boedeker C."/>
            <person name="Pinto D."/>
            <person name="Vollmers J."/>
            <person name="Rivas-Marin E."/>
            <person name="Kohn T."/>
            <person name="Peeters S.H."/>
            <person name="Heuer A."/>
            <person name="Rast P."/>
            <person name="Oberbeckmann S."/>
            <person name="Bunk B."/>
            <person name="Jeske O."/>
            <person name="Meyerdierks A."/>
            <person name="Storesund J.E."/>
            <person name="Kallscheuer N."/>
            <person name="Luecker S."/>
            <person name="Lage O.M."/>
            <person name="Pohl T."/>
            <person name="Merkel B.J."/>
            <person name="Hornburger P."/>
            <person name="Mueller R.-W."/>
            <person name="Bruemmer F."/>
            <person name="Labrenz M."/>
            <person name="Spormann A.M."/>
            <person name="Op den Camp H."/>
            <person name="Overmann J."/>
            <person name="Amann R."/>
            <person name="Jetten M.S.M."/>
            <person name="Mascher T."/>
            <person name="Medema M.H."/>
            <person name="Devos D.P."/>
            <person name="Kaster A.-K."/>
            <person name="Ovreas L."/>
            <person name="Rohde M."/>
            <person name="Galperin M.Y."/>
            <person name="Jogler C."/>
        </authorList>
    </citation>
    <scope>NUCLEOTIDE SEQUENCE [LARGE SCALE GENOMIC DNA]</scope>
    <source>
        <strain evidence="2 3">TBK1r</strain>
    </source>
</reference>
<dbReference type="Pfam" id="PF05685">
    <property type="entry name" value="Uma2"/>
    <property type="match status" value="1"/>
</dbReference>
<name>A0ABX5Y089_9BACT</name>
<protein>
    <recommendedName>
        <fullName evidence="1">Putative restriction endonuclease domain-containing protein</fullName>
    </recommendedName>
</protein>
<dbReference type="CDD" id="cd06260">
    <property type="entry name" value="DUF820-like"/>
    <property type="match status" value="1"/>
</dbReference>
<evidence type="ECO:0000259" key="1">
    <source>
        <dbReference type="Pfam" id="PF05685"/>
    </source>
</evidence>
<dbReference type="Gene3D" id="3.90.1570.10">
    <property type="entry name" value="tt1808, chain A"/>
    <property type="match status" value="1"/>
</dbReference>
<proteinExistence type="predicted"/>
<organism evidence="2 3">
    <name type="scientific">Stieleria magnilauensis</name>
    <dbReference type="NCBI Taxonomy" id="2527963"/>
    <lineage>
        <taxon>Bacteria</taxon>
        <taxon>Pseudomonadati</taxon>
        <taxon>Planctomycetota</taxon>
        <taxon>Planctomycetia</taxon>
        <taxon>Pirellulales</taxon>
        <taxon>Pirellulaceae</taxon>
        <taxon>Stieleria</taxon>
    </lineage>
</organism>
<evidence type="ECO:0000313" key="2">
    <source>
        <dbReference type="EMBL" id="QDV87372.1"/>
    </source>
</evidence>